<keyword evidence="2 4" id="KW-0378">Hydrolase</keyword>
<dbReference type="Proteomes" id="UP000199006">
    <property type="component" value="Unassembled WGS sequence"/>
</dbReference>
<dbReference type="GO" id="GO:0004650">
    <property type="term" value="F:polygalacturonase activity"/>
    <property type="evidence" value="ECO:0007669"/>
    <property type="project" value="InterPro"/>
</dbReference>
<dbReference type="InterPro" id="IPR000743">
    <property type="entry name" value="Glyco_hydro_28"/>
</dbReference>
<dbReference type="PROSITE" id="PS00502">
    <property type="entry name" value="POLYGALACTURONASE"/>
    <property type="match status" value="1"/>
</dbReference>
<sequence length="428" mass="47082">MTVYNVVEFGADRTGKKLNTAVLSHLIEKCQVEGGGELYFPAGKYLTGTVELKDNLVLNISAGASLIFSDNPADHKIIKHRWEGEDCLVYSPLIYGKNIKNVTICGRGIIDGQGKRWWDNFLDNKLEYPRPRTISFVDAEDILIEGIKIINSPAWTINPLKSKNITIEKVSIRNPADSPNTDGINPSSCQNVHIANCHIDVGDDCITIKSGTEKSQELIASKNITITNCTMVHGHGGVVIGSEMSGSVRNVAISNCIFNNTDRGIRLKSRRGRGGVVENIVAANLVMSEVYVPIVMNLYYFCGAGGKSDFVQAEADQQLTEFTPVFKDIYFNNIRASKVKSRAIFLQGLPESPLQDIWFDNVSITMSKAAKPFKAAMMSNLMPEKLKGVYCNNYQNIIFDNVQIKGVAGAKFEVSNGKKAKFLGITAQ</sequence>
<keyword evidence="6" id="KW-1185">Reference proteome</keyword>
<comment type="similarity">
    <text evidence="1 4">Belongs to the glycosyl hydrolase 28 family.</text>
</comment>
<accession>A0A1I4HWC0</accession>
<evidence type="ECO:0000256" key="2">
    <source>
        <dbReference type="ARBA" id="ARBA00022801"/>
    </source>
</evidence>
<dbReference type="STRING" id="29563.SAMN02983006_01208"/>
<dbReference type="Gene3D" id="2.160.20.10">
    <property type="entry name" value="Single-stranded right-handed beta-helix, Pectin lyase-like"/>
    <property type="match status" value="1"/>
</dbReference>
<keyword evidence="3 4" id="KW-0326">Glycosidase</keyword>
<dbReference type="Pfam" id="PF00295">
    <property type="entry name" value="Glyco_hydro_28"/>
    <property type="match status" value="1"/>
</dbReference>
<dbReference type="GO" id="GO:0005975">
    <property type="term" value="P:carbohydrate metabolic process"/>
    <property type="evidence" value="ECO:0007669"/>
    <property type="project" value="InterPro"/>
</dbReference>
<dbReference type="PANTHER" id="PTHR31339:SF9">
    <property type="entry name" value="PLASMIN AND FIBRONECTIN-BINDING PROTEIN A"/>
    <property type="match status" value="1"/>
</dbReference>
<dbReference type="OrthoDB" id="9795222at2"/>
<reference evidence="5 6" key="1">
    <citation type="submission" date="2016-10" db="EMBL/GenBank/DDBJ databases">
        <authorList>
            <person name="de Groot N.N."/>
        </authorList>
    </citation>
    <scope>NUCLEOTIDE SEQUENCE [LARGE SCALE GENOMIC DNA]</scope>
    <source>
        <strain evidence="5 6">ATCC 51327</strain>
    </source>
</reference>
<organism evidence="5 6">
    <name type="scientific">Halanaerobium salsuginis</name>
    <dbReference type="NCBI Taxonomy" id="29563"/>
    <lineage>
        <taxon>Bacteria</taxon>
        <taxon>Bacillati</taxon>
        <taxon>Bacillota</taxon>
        <taxon>Clostridia</taxon>
        <taxon>Halanaerobiales</taxon>
        <taxon>Halanaerobiaceae</taxon>
        <taxon>Halanaerobium</taxon>
    </lineage>
</organism>
<dbReference type="SMART" id="SM00710">
    <property type="entry name" value="PbH1"/>
    <property type="match status" value="4"/>
</dbReference>
<evidence type="ECO:0000256" key="1">
    <source>
        <dbReference type="ARBA" id="ARBA00008834"/>
    </source>
</evidence>
<dbReference type="InterPro" id="IPR012334">
    <property type="entry name" value="Pectin_lyas_fold"/>
</dbReference>
<dbReference type="RefSeq" id="WP_089861022.1">
    <property type="nucleotide sequence ID" value="NZ_FOTI01000013.1"/>
</dbReference>
<dbReference type="PANTHER" id="PTHR31339">
    <property type="entry name" value="PECTIN LYASE-RELATED"/>
    <property type="match status" value="1"/>
</dbReference>
<gene>
    <name evidence="5" type="ORF">SAMN02983006_01208</name>
</gene>
<name>A0A1I4HWC0_9FIRM</name>
<dbReference type="InterPro" id="IPR051801">
    <property type="entry name" value="GH28_Enzymes"/>
</dbReference>
<protein>
    <submittedName>
        <fullName evidence="5">Polygalacturonase</fullName>
    </submittedName>
</protein>
<dbReference type="AlphaFoldDB" id="A0A1I4HWC0"/>
<evidence type="ECO:0000313" key="5">
    <source>
        <dbReference type="EMBL" id="SFL46150.1"/>
    </source>
</evidence>
<dbReference type="EMBL" id="FOTI01000013">
    <property type="protein sequence ID" value="SFL46150.1"/>
    <property type="molecule type" value="Genomic_DNA"/>
</dbReference>
<evidence type="ECO:0000256" key="3">
    <source>
        <dbReference type="ARBA" id="ARBA00023295"/>
    </source>
</evidence>
<dbReference type="InterPro" id="IPR011050">
    <property type="entry name" value="Pectin_lyase_fold/virulence"/>
</dbReference>
<dbReference type="SUPFAM" id="SSF51126">
    <property type="entry name" value="Pectin lyase-like"/>
    <property type="match status" value="1"/>
</dbReference>
<evidence type="ECO:0000313" key="6">
    <source>
        <dbReference type="Proteomes" id="UP000199006"/>
    </source>
</evidence>
<proteinExistence type="inferred from homology"/>
<dbReference type="InterPro" id="IPR006626">
    <property type="entry name" value="PbH1"/>
</dbReference>
<evidence type="ECO:0000256" key="4">
    <source>
        <dbReference type="RuleBase" id="RU361169"/>
    </source>
</evidence>